<keyword evidence="2" id="KW-1185">Reference proteome</keyword>
<dbReference type="Proteomes" id="UP000188184">
    <property type="component" value="Chromosome"/>
</dbReference>
<dbReference type="OrthoDB" id="2453941at2"/>
<protein>
    <submittedName>
        <fullName evidence="1">Uncharacterized protein</fullName>
    </submittedName>
</protein>
<name>A0A1Q2KZ51_9BACL</name>
<dbReference type="RefSeq" id="WP_077589377.1">
    <property type="nucleotide sequence ID" value="NZ_CP019640.1"/>
</dbReference>
<dbReference type="AlphaFoldDB" id="A0A1Q2KZ51"/>
<accession>A0A1Q2KZ51</accession>
<evidence type="ECO:0000313" key="1">
    <source>
        <dbReference type="EMBL" id="AQQ53479.1"/>
    </source>
</evidence>
<organism evidence="1 2">
    <name type="scientific">Planococcus lenghuensis</name>
    <dbReference type="NCBI Taxonomy" id="2213202"/>
    <lineage>
        <taxon>Bacteria</taxon>
        <taxon>Bacillati</taxon>
        <taxon>Bacillota</taxon>
        <taxon>Bacilli</taxon>
        <taxon>Bacillales</taxon>
        <taxon>Caryophanaceae</taxon>
        <taxon>Planococcus</taxon>
    </lineage>
</organism>
<evidence type="ECO:0000313" key="2">
    <source>
        <dbReference type="Proteomes" id="UP000188184"/>
    </source>
</evidence>
<sequence length="111" mass="13087">MHKNQPAIEEEINFYFTQVKDTHRENGQQFITLFARLTVENSVDVTSVWVEIDEVKWEQAPEKLKSAPNGMVTYLIPESVFMGLMKLSKTRHAELYSLTPMYKARKFKRFE</sequence>
<gene>
    <name evidence="1" type="ORF">B0X71_10605</name>
</gene>
<dbReference type="KEGG" id="pmar:B0X71_10605"/>
<proteinExistence type="predicted"/>
<dbReference type="EMBL" id="CP019640">
    <property type="protein sequence ID" value="AQQ53479.1"/>
    <property type="molecule type" value="Genomic_DNA"/>
</dbReference>
<reference evidence="1 2" key="1">
    <citation type="submission" date="2017-02" db="EMBL/GenBank/DDBJ databases">
        <title>The complete genomic sequence of a novel cold adapted crude oil-degrading bacterium Planococcus qaidamina Y42.</title>
        <authorList>
            <person name="Yang R."/>
        </authorList>
    </citation>
    <scope>NUCLEOTIDE SEQUENCE [LARGE SCALE GENOMIC DNA]</scope>
    <source>
        <strain evidence="1 2">Y42</strain>
    </source>
</reference>